<keyword evidence="1 4" id="KW-0378">Hydrolase</keyword>
<dbReference type="EMBL" id="BLVP01000035">
    <property type="protein sequence ID" value="GFM38190.1"/>
    <property type="molecule type" value="Genomic_DNA"/>
</dbReference>
<comment type="pathway">
    <text evidence="1">Quinol/quinone metabolism; menaquinone biosynthesis.</text>
</comment>
<comment type="function">
    <text evidence="1">Catalyzes the hydrolysis of futalosine (FL) to dehypoxanthine futalosine (DHFL) and hypoxanthine, a step in the biosynthesis of menaquinone (MK, vitamin K2).</text>
</comment>
<accession>A0A7J0BWU6</accession>
<dbReference type="Proteomes" id="UP000503820">
    <property type="component" value="Unassembled WGS sequence"/>
</dbReference>
<dbReference type="InterPro" id="IPR035994">
    <property type="entry name" value="Nucleoside_phosphorylase_sf"/>
</dbReference>
<keyword evidence="5" id="KW-1185">Reference proteome</keyword>
<evidence type="ECO:0000256" key="1">
    <source>
        <dbReference type="HAMAP-Rule" id="MF_00991"/>
    </source>
</evidence>
<dbReference type="AlphaFoldDB" id="A0A7J0BWU6"/>
<evidence type="ECO:0000259" key="3">
    <source>
        <dbReference type="Pfam" id="PF01048"/>
    </source>
</evidence>
<dbReference type="Pfam" id="PF01048">
    <property type="entry name" value="PNP_UDP_1"/>
    <property type="match status" value="1"/>
</dbReference>
<dbReference type="InterPro" id="IPR019963">
    <property type="entry name" value="FL_hydrolase_MqnB"/>
</dbReference>
<dbReference type="PANTHER" id="PTHR46832:SF2">
    <property type="entry name" value="FUTALOSINE HYDROLASE"/>
    <property type="match status" value="1"/>
</dbReference>
<gene>
    <name evidence="1 4" type="primary">mqnB</name>
    <name evidence="4" type="ORF">DSM19430T_28740</name>
</gene>
<evidence type="ECO:0000313" key="5">
    <source>
        <dbReference type="Proteomes" id="UP000503820"/>
    </source>
</evidence>
<comment type="caution">
    <text evidence="4">The sequence shown here is derived from an EMBL/GenBank/DDBJ whole genome shotgun (WGS) entry which is preliminary data.</text>
</comment>
<dbReference type="GO" id="GO:0008930">
    <property type="term" value="F:methylthioadenosine nucleosidase activity"/>
    <property type="evidence" value="ECO:0007669"/>
    <property type="project" value="TreeGrafter"/>
</dbReference>
<comment type="similarity">
    <text evidence="1">Belongs to the PNP/UDP phosphorylase family. Futalosine hydrolase subfamily.</text>
</comment>
<dbReference type="GO" id="GO:0008782">
    <property type="term" value="F:adenosylhomocysteine nucleosidase activity"/>
    <property type="evidence" value="ECO:0007669"/>
    <property type="project" value="TreeGrafter"/>
</dbReference>
<protein>
    <recommendedName>
        <fullName evidence="1 2">Futalosine hydrolase</fullName>
        <shortName evidence="1">FL hydrolase</shortName>
        <ecNumber evidence="1 2">3.2.2.26</ecNumber>
    </recommendedName>
    <alternativeName>
        <fullName evidence="1">Futalosine nucleosidase</fullName>
    </alternativeName>
    <alternativeName>
        <fullName evidence="1">Menaquinone biosynthetic enzyme MqnB</fullName>
    </alternativeName>
</protein>
<dbReference type="SUPFAM" id="SSF53167">
    <property type="entry name" value="Purine and uridine phosphorylases"/>
    <property type="match status" value="1"/>
</dbReference>
<dbReference type="PANTHER" id="PTHR46832">
    <property type="entry name" value="5'-METHYLTHIOADENOSINE/S-ADENOSYLHOMOCYSTEINE NUCLEOSIDASE"/>
    <property type="match status" value="1"/>
</dbReference>
<dbReference type="EC" id="3.2.2.26" evidence="1 2"/>
<dbReference type="GO" id="GO:0009116">
    <property type="term" value="P:nucleoside metabolic process"/>
    <property type="evidence" value="ECO:0007669"/>
    <property type="project" value="InterPro"/>
</dbReference>
<dbReference type="UniPathway" id="UPA00079"/>
<dbReference type="GO" id="GO:0005829">
    <property type="term" value="C:cytosol"/>
    <property type="evidence" value="ECO:0007669"/>
    <property type="project" value="TreeGrafter"/>
</dbReference>
<sequence length="280" mass="29104">MTLLLATATQKEMKAVLKGFNGRGRVGCQLPVQGQWCESPINEHLCLLAVTGVGPLNASFTLGRILGECFGVTGVINLGVAGSFDTAILPLGTAVLADREIWPEYGLRANHTGRCGTVAEAPCITGTAGTSSPCGTSCSDGDGAPPWLDVNPRGIAFPLWESGDEEDAPPARTVWDRVDLAPHADIARMGLNRPAAACAPSITVAGVSATPQRAADLHRTYGALTENMEGFALALGCLQAGIPFVELRTVSNVVGSRAPEDWKLDEALAALGAAARSLFI</sequence>
<dbReference type="HAMAP" id="MF_00991">
    <property type="entry name" value="MqnB"/>
    <property type="match status" value="1"/>
</dbReference>
<comment type="catalytic activity">
    <reaction evidence="1">
        <text>futalosine + H2O = dehypoxanthine futalosine + hypoxanthine</text>
        <dbReference type="Rhea" id="RHEA:25904"/>
        <dbReference type="ChEBI" id="CHEBI:15377"/>
        <dbReference type="ChEBI" id="CHEBI:17368"/>
        <dbReference type="ChEBI" id="CHEBI:58863"/>
        <dbReference type="ChEBI" id="CHEBI:58864"/>
        <dbReference type="EC" id="3.2.2.26"/>
    </reaction>
</comment>
<reference evidence="4 5" key="1">
    <citation type="submission" date="2020-05" db="EMBL/GenBank/DDBJ databases">
        <title>Draft genome sequence of Desulfovibrio psychrotolerans JS1T.</title>
        <authorList>
            <person name="Ueno A."/>
            <person name="Tamazawa S."/>
            <person name="Tamamura S."/>
            <person name="Murakami T."/>
            <person name="Kiyama T."/>
            <person name="Inomata H."/>
            <person name="Amano Y."/>
            <person name="Miyakawa K."/>
            <person name="Tamaki H."/>
            <person name="Naganuma T."/>
            <person name="Kaneko K."/>
        </authorList>
    </citation>
    <scope>NUCLEOTIDE SEQUENCE [LARGE SCALE GENOMIC DNA]</scope>
    <source>
        <strain evidence="4 5">JS1</strain>
    </source>
</reference>
<organism evidence="4 5">
    <name type="scientific">Desulfovibrio psychrotolerans</name>
    <dbReference type="NCBI Taxonomy" id="415242"/>
    <lineage>
        <taxon>Bacteria</taxon>
        <taxon>Pseudomonadati</taxon>
        <taxon>Thermodesulfobacteriota</taxon>
        <taxon>Desulfovibrionia</taxon>
        <taxon>Desulfovibrionales</taxon>
        <taxon>Desulfovibrionaceae</taxon>
        <taxon>Desulfovibrio</taxon>
    </lineage>
</organism>
<dbReference type="GO" id="GO:0009234">
    <property type="term" value="P:menaquinone biosynthetic process"/>
    <property type="evidence" value="ECO:0007669"/>
    <property type="project" value="UniProtKB-UniRule"/>
</dbReference>
<dbReference type="GO" id="GO:0019284">
    <property type="term" value="P:L-methionine salvage from S-adenosylmethionine"/>
    <property type="evidence" value="ECO:0007669"/>
    <property type="project" value="TreeGrafter"/>
</dbReference>
<dbReference type="Gene3D" id="3.40.50.1580">
    <property type="entry name" value="Nucleoside phosphorylase domain"/>
    <property type="match status" value="1"/>
</dbReference>
<evidence type="ECO:0000313" key="4">
    <source>
        <dbReference type="EMBL" id="GFM38190.1"/>
    </source>
</evidence>
<dbReference type="NCBIfam" id="TIGR03664">
    <property type="entry name" value="fut_nucase"/>
    <property type="match status" value="1"/>
</dbReference>
<proteinExistence type="inferred from homology"/>
<evidence type="ECO:0000256" key="2">
    <source>
        <dbReference type="NCBIfam" id="TIGR03664"/>
    </source>
</evidence>
<dbReference type="RefSeq" id="WP_174410810.1">
    <property type="nucleotide sequence ID" value="NZ_BLVP01000035.1"/>
</dbReference>
<feature type="domain" description="Nucleoside phosphorylase" evidence="3">
    <location>
        <begin position="42"/>
        <end position="276"/>
    </location>
</feature>
<name>A0A7J0BWU6_9BACT</name>
<keyword evidence="1" id="KW-0474">Menaquinone biosynthesis</keyword>
<dbReference type="InterPro" id="IPR000845">
    <property type="entry name" value="Nucleoside_phosphorylase_d"/>
</dbReference>